<organism evidence="1 2">
    <name type="scientific">Beauveria bassiana</name>
    <name type="common">White muscardine disease fungus</name>
    <name type="synonym">Tritirachium shiotae</name>
    <dbReference type="NCBI Taxonomy" id="176275"/>
    <lineage>
        <taxon>Eukaryota</taxon>
        <taxon>Fungi</taxon>
        <taxon>Dikarya</taxon>
        <taxon>Ascomycota</taxon>
        <taxon>Pezizomycotina</taxon>
        <taxon>Sordariomycetes</taxon>
        <taxon>Hypocreomycetidae</taxon>
        <taxon>Hypocreales</taxon>
        <taxon>Cordycipitaceae</taxon>
        <taxon>Beauveria</taxon>
    </lineage>
</organism>
<sequence length="74" mass="7766">MAAQRHRLFNSGYNWTPASCIWVPKVTRTLVREFAGLVSARSEVLDMGTAAETCGAAGAPEKCDSKSVGVGPGP</sequence>
<evidence type="ECO:0000313" key="1">
    <source>
        <dbReference type="EMBL" id="PMB65906.1"/>
    </source>
</evidence>
<name>A0A2N6NFA7_BEABA</name>
<reference evidence="1 2" key="1">
    <citation type="journal article" date="2016" name="Appl. Microbiol. Biotechnol.">
        <title>Characterization of T-DNA insertion mutants with decreased virulence in the entomopathogenic fungus Beauveria bassiana JEF-007.</title>
        <authorList>
            <person name="Kim S."/>
            <person name="Lee S.J."/>
            <person name="Nai Y.S."/>
            <person name="Yu J.S."/>
            <person name="Lee M.R."/>
            <person name="Yang Y.T."/>
            <person name="Kim J.S."/>
        </authorList>
    </citation>
    <scope>NUCLEOTIDE SEQUENCE [LARGE SCALE GENOMIC DNA]</scope>
    <source>
        <strain evidence="1 2">JEF-007</strain>
    </source>
</reference>
<proteinExistence type="predicted"/>
<dbReference type="Proteomes" id="UP000235728">
    <property type="component" value="Unassembled WGS sequence"/>
</dbReference>
<dbReference type="AlphaFoldDB" id="A0A2N6NFA7"/>
<evidence type="ECO:0000313" key="2">
    <source>
        <dbReference type="Proteomes" id="UP000235728"/>
    </source>
</evidence>
<gene>
    <name evidence="1" type="ORF">BM221_008104</name>
</gene>
<accession>A0A2N6NFA7</accession>
<dbReference type="EMBL" id="MRVG01000009">
    <property type="protein sequence ID" value="PMB65906.1"/>
    <property type="molecule type" value="Genomic_DNA"/>
</dbReference>
<comment type="caution">
    <text evidence="1">The sequence shown here is derived from an EMBL/GenBank/DDBJ whole genome shotgun (WGS) entry which is preliminary data.</text>
</comment>
<protein>
    <submittedName>
        <fullName evidence="1">Uncharacterized protein</fullName>
    </submittedName>
</protein>